<keyword evidence="3" id="KW-1185">Reference proteome</keyword>
<evidence type="ECO:0000256" key="1">
    <source>
        <dbReference type="SAM" id="Phobius"/>
    </source>
</evidence>
<keyword evidence="1" id="KW-0812">Transmembrane</keyword>
<protein>
    <recommendedName>
        <fullName evidence="4">Two-component sensor histidine kinase</fullName>
    </recommendedName>
</protein>
<evidence type="ECO:0000313" key="3">
    <source>
        <dbReference type="Proteomes" id="UP000297729"/>
    </source>
</evidence>
<name>A0A4Y9S126_9BURK</name>
<feature type="non-terminal residue" evidence="2">
    <location>
        <position position="113"/>
    </location>
</feature>
<comment type="caution">
    <text evidence="2">The sequence shown here is derived from an EMBL/GenBank/DDBJ whole genome shotgun (WGS) entry which is preliminary data.</text>
</comment>
<keyword evidence="1" id="KW-0472">Membrane</keyword>
<evidence type="ECO:0000313" key="2">
    <source>
        <dbReference type="EMBL" id="TFW13726.1"/>
    </source>
</evidence>
<dbReference type="AlphaFoldDB" id="A0A4Y9S126"/>
<feature type="transmembrane region" description="Helical" evidence="1">
    <location>
        <begin position="46"/>
        <end position="66"/>
    </location>
</feature>
<gene>
    <name evidence="2" type="ORF">E4L98_28510</name>
</gene>
<proteinExistence type="predicted"/>
<evidence type="ECO:0008006" key="4">
    <source>
        <dbReference type="Google" id="ProtNLM"/>
    </source>
</evidence>
<sequence length="113" mass="12385">MEMTLPAPAPTRRQAARPRDSGFFAYHGWLAPGIRLFRAIRFPAKSLWISVAFMLPLAFALSYLVVAEREQLASAESELEGLRYLAPLNRFIQQAQQARKAAASGADAAAPLA</sequence>
<dbReference type="Proteomes" id="UP000297729">
    <property type="component" value="Unassembled WGS sequence"/>
</dbReference>
<reference evidence="2 3" key="1">
    <citation type="submission" date="2019-03" db="EMBL/GenBank/DDBJ databases">
        <title>Draft Genome Sequence of Duganella callidus sp. nov., a Novel Duganella Species Isolated from Cultivated Soil.</title>
        <authorList>
            <person name="Raths R."/>
            <person name="Peta V."/>
            <person name="Bucking H."/>
        </authorList>
    </citation>
    <scope>NUCLEOTIDE SEQUENCE [LARGE SCALE GENOMIC DNA]</scope>
    <source>
        <strain evidence="2 3">DN04</strain>
    </source>
</reference>
<accession>A0A4Y9S126</accession>
<keyword evidence="1" id="KW-1133">Transmembrane helix</keyword>
<dbReference type="EMBL" id="SPVG01000269">
    <property type="protein sequence ID" value="TFW13726.1"/>
    <property type="molecule type" value="Genomic_DNA"/>
</dbReference>
<organism evidence="2 3">
    <name type="scientific">Duganella callida</name>
    <dbReference type="NCBI Taxonomy" id="2561932"/>
    <lineage>
        <taxon>Bacteria</taxon>
        <taxon>Pseudomonadati</taxon>
        <taxon>Pseudomonadota</taxon>
        <taxon>Betaproteobacteria</taxon>
        <taxon>Burkholderiales</taxon>
        <taxon>Oxalobacteraceae</taxon>
        <taxon>Telluria group</taxon>
        <taxon>Duganella</taxon>
    </lineage>
</organism>